<gene>
    <name evidence="3" type="ORF">COT81_03820</name>
</gene>
<feature type="signal peptide" evidence="2">
    <location>
        <begin position="1"/>
        <end position="21"/>
    </location>
</feature>
<keyword evidence="2" id="KW-0732">Signal</keyword>
<evidence type="ECO:0000313" key="3">
    <source>
        <dbReference type="EMBL" id="PIS04919.1"/>
    </source>
</evidence>
<reference evidence="4" key="1">
    <citation type="submission" date="2017-09" db="EMBL/GenBank/DDBJ databases">
        <title>Depth-based differentiation of microbial function through sediment-hosted aquifers and enrichment of novel symbionts in the deep terrestrial subsurface.</title>
        <authorList>
            <person name="Probst A.J."/>
            <person name="Ladd B."/>
            <person name="Jarett J.K."/>
            <person name="Geller-Mcgrath D.E."/>
            <person name="Sieber C.M.K."/>
            <person name="Emerson J.B."/>
            <person name="Anantharaman K."/>
            <person name="Thomas B.C."/>
            <person name="Malmstrom R."/>
            <person name="Stieglmeier M."/>
            <person name="Klingl A."/>
            <person name="Woyke T."/>
            <person name="Ryan C.M."/>
            <person name="Banfield J.F."/>
        </authorList>
    </citation>
    <scope>NUCLEOTIDE SEQUENCE [LARGE SCALE GENOMIC DNA]</scope>
</reference>
<organism evidence="3 4">
    <name type="scientific">Candidatus Buchananbacteria bacterium CG10_big_fil_rev_8_21_14_0_10_42_9</name>
    <dbReference type="NCBI Taxonomy" id="1974526"/>
    <lineage>
        <taxon>Bacteria</taxon>
        <taxon>Candidatus Buchananiibacteriota</taxon>
    </lineage>
</organism>
<evidence type="ECO:0000256" key="1">
    <source>
        <dbReference type="SAM" id="MobiDB-lite"/>
    </source>
</evidence>
<feature type="region of interest" description="Disordered" evidence="1">
    <location>
        <begin position="66"/>
        <end position="98"/>
    </location>
</feature>
<accession>A0A2H0W0M8</accession>
<proteinExistence type="predicted"/>
<comment type="caution">
    <text evidence="3">The sequence shown here is derived from an EMBL/GenBank/DDBJ whole genome shotgun (WGS) entry which is preliminary data.</text>
</comment>
<evidence type="ECO:0000256" key="2">
    <source>
        <dbReference type="SAM" id="SignalP"/>
    </source>
</evidence>
<evidence type="ECO:0000313" key="4">
    <source>
        <dbReference type="Proteomes" id="UP000230935"/>
    </source>
</evidence>
<name>A0A2H0W0M8_9BACT</name>
<feature type="chain" id="PRO_5013675206" evidence="2">
    <location>
        <begin position="22"/>
        <end position="98"/>
    </location>
</feature>
<dbReference type="AlphaFoldDB" id="A0A2H0W0M8"/>
<dbReference type="EMBL" id="PEZZ01000030">
    <property type="protein sequence ID" value="PIS04919.1"/>
    <property type="molecule type" value="Genomic_DNA"/>
</dbReference>
<dbReference type="Proteomes" id="UP000230935">
    <property type="component" value="Unassembled WGS sequence"/>
</dbReference>
<protein>
    <submittedName>
        <fullName evidence="3">Uncharacterized protein</fullName>
    </submittedName>
</protein>
<sequence>MKKALVIASLSVLALPAFVFAQVPEKTDGFVCPVITAEAVGEHNPQAGALGDGNYTIPPHGGAAHVPIPLHATNGDGAGSPGDSSAPGDTDYTAIWAR</sequence>